<proteinExistence type="predicted"/>
<sequence>MSGSVAVETVSRDMAIDIACTPCGIGSDQGGALRAAILDPPELVENALGPAVQAMRKGRAAR</sequence>
<organism evidence="1 2">
    <name type="scientific">Roseinatronobacter domitianus</name>
    <dbReference type="NCBI Taxonomy" id="2940293"/>
    <lineage>
        <taxon>Bacteria</taxon>
        <taxon>Pseudomonadati</taxon>
        <taxon>Pseudomonadota</taxon>
        <taxon>Alphaproteobacteria</taxon>
        <taxon>Rhodobacterales</taxon>
        <taxon>Paracoccaceae</taxon>
        <taxon>Roseinatronobacter</taxon>
    </lineage>
</organism>
<reference evidence="1 2" key="1">
    <citation type="submission" date="2022-05" db="EMBL/GenBank/DDBJ databases">
        <title>Seasonal and diel survey of microbial diversity of the Tyrrhenian coast.</title>
        <authorList>
            <person name="Gattoni G."/>
            <person name="Corral P."/>
        </authorList>
    </citation>
    <scope>NUCLEOTIDE SEQUENCE [LARGE SCALE GENOMIC DNA]</scope>
    <source>
        <strain evidence="1 2">V10</strain>
    </source>
</reference>
<evidence type="ECO:0000313" key="2">
    <source>
        <dbReference type="Proteomes" id="UP001202550"/>
    </source>
</evidence>
<protein>
    <submittedName>
        <fullName evidence="1">Uncharacterized protein</fullName>
    </submittedName>
</protein>
<dbReference type="EMBL" id="JALZWP010000017">
    <property type="protein sequence ID" value="MCL1629871.1"/>
    <property type="molecule type" value="Genomic_DNA"/>
</dbReference>
<accession>A0ABT0M4T5</accession>
<dbReference type="Proteomes" id="UP001202550">
    <property type="component" value="Unassembled WGS sequence"/>
</dbReference>
<keyword evidence="2" id="KW-1185">Reference proteome</keyword>
<comment type="caution">
    <text evidence="1">The sequence shown here is derived from an EMBL/GenBank/DDBJ whole genome shotgun (WGS) entry which is preliminary data.</text>
</comment>
<name>A0ABT0M4T5_9RHOB</name>
<dbReference type="RefSeq" id="WP_249060185.1">
    <property type="nucleotide sequence ID" value="NZ_JALZWP010000017.1"/>
</dbReference>
<evidence type="ECO:0000313" key="1">
    <source>
        <dbReference type="EMBL" id="MCL1629871.1"/>
    </source>
</evidence>
<gene>
    <name evidence="1" type="ORF">M3N55_14130</name>
</gene>